<dbReference type="KEGG" id="agv:OJF2_17680"/>
<proteinExistence type="predicted"/>
<reference evidence="2 3" key="1">
    <citation type="submission" date="2019-08" db="EMBL/GenBank/DDBJ databases">
        <title>Deep-cultivation of Planctomycetes and their phenomic and genomic characterization uncovers novel biology.</title>
        <authorList>
            <person name="Wiegand S."/>
            <person name="Jogler M."/>
            <person name="Boedeker C."/>
            <person name="Pinto D."/>
            <person name="Vollmers J."/>
            <person name="Rivas-Marin E."/>
            <person name="Kohn T."/>
            <person name="Peeters S.H."/>
            <person name="Heuer A."/>
            <person name="Rast P."/>
            <person name="Oberbeckmann S."/>
            <person name="Bunk B."/>
            <person name="Jeske O."/>
            <person name="Meyerdierks A."/>
            <person name="Storesund J.E."/>
            <person name="Kallscheuer N."/>
            <person name="Luecker S."/>
            <person name="Lage O.M."/>
            <person name="Pohl T."/>
            <person name="Merkel B.J."/>
            <person name="Hornburger P."/>
            <person name="Mueller R.-W."/>
            <person name="Bruemmer F."/>
            <person name="Labrenz M."/>
            <person name="Spormann A.M."/>
            <person name="Op den Camp H."/>
            <person name="Overmann J."/>
            <person name="Amann R."/>
            <person name="Jetten M.S.M."/>
            <person name="Mascher T."/>
            <person name="Medema M.H."/>
            <person name="Devos D.P."/>
            <person name="Kaster A.-K."/>
            <person name="Ovreas L."/>
            <person name="Rohde M."/>
            <person name="Galperin M.Y."/>
            <person name="Jogler C."/>
        </authorList>
    </citation>
    <scope>NUCLEOTIDE SEQUENCE [LARGE SCALE GENOMIC DNA]</scope>
    <source>
        <strain evidence="2 3">OJF2</strain>
    </source>
</reference>
<dbReference type="Pfam" id="PF07607">
    <property type="entry name" value="DUF1570"/>
    <property type="match status" value="1"/>
</dbReference>
<evidence type="ECO:0000313" key="2">
    <source>
        <dbReference type="EMBL" id="QEH33267.1"/>
    </source>
</evidence>
<dbReference type="EMBL" id="CP042997">
    <property type="protein sequence ID" value="QEH33267.1"/>
    <property type="molecule type" value="Genomic_DNA"/>
</dbReference>
<protein>
    <recommendedName>
        <fullName evidence="1">DUF1570 domain-containing protein</fullName>
    </recommendedName>
</protein>
<accession>A0A5B9VZ72</accession>
<evidence type="ECO:0000313" key="3">
    <source>
        <dbReference type="Proteomes" id="UP000324233"/>
    </source>
</evidence>
<name>A0A5B9VZ72_9BACT</name>
<feature type="domain" description="DUF1570" evidence="1">
    <location>
        <begin position="187"/>
        <end position="324"/>
    </location>
</feature>
<organism evidence="2 3">
    <name type="scientific">Aquisphaera giovannonii</name>
    <dbReference type="NCBI Taxonomy" id="406548"/>
    <lineage>
        <taxon>Bacteria</taxon>
        <taxon>Pseudomonadati</taxon>
        <taxon>Planctomycetota</taxon>
        <taxon>Planctomycetia</taxon>
        <taxon>Isosphaerales</taxon>
        <taxon>Isosphaeraceae</taxon>
        <taxon>Aquisphaera</taxon>
    </lineage>
</organism>
<dbReference type="Proteomes" id="UP000324233">
    <property type="component" value="Chromosome"/>
</dbReference>
<gene>
    <name evidence="2" type="ORF">OJF2_17680</name>
</gene>
<evidence type="ECO:0000259" key="1">
    <source>
        <dbReference type="Pfam" id="PF07607"/>
    </source>
</evidence>
<keyword evidence="3" id="KW-1185">Reference proteome</keyword>
<sequence>MPAPAAHQDHLGAARRYLVRDETGTPVVARLHGEYEGKAVLILPDGQLGIPSQLVPTSEPFRTLNAEELKAHLKKGHLAQFEVLQTAHYLVFYKSSRDFAETSARVLENLYDRLLDTFRKHEMAVADAEFPLVAVIHASEGEFRASHEVDPEVQAFYEIYSNRIYFYESSDRDDQAPEYAAMRKPQTVAHEGTHQILQNIGVQPRLGAWPIWLVEGLAEYCASPTSPRKGGKPTWDGLGLVNALHMATLRELDDPLTLDIPGQEENHGAPIREPGKTLVESMLRKTRLTPTEYAPAWAMVHYLACKRQDNFVDYLRAMSQLPPLVPKSPEEQTATFREAFGVDLAKIDKAIDAHLRRLSKQKGFDPMPCYAVVYEQHLPMGQLRRAVMVSQSPQMIQQWLEKTTDPRGAPPSWQAFPHATRARAVLSARQWLKEGG</sequence>
<dbReference type="AlphaFoldDB" id="A0A5B9VZ72"/>
<dbReference type="InterPro" id="IPR011464">
    <property type="entry name" value="DUF1570"/>
</dbReference>